<dbReference type="AlphaFoldDB" id="A0AAV6RW89"/>
<evidence type="ECO:0000313" key="2">
    <source>
        <dbReference type="Proteomes" id="UP000693946"/>
    </source>
</evidence>
<comment type="caution">
    <text evidence="1">The sequence shown here is derived from an EMBL/GenBank/DDBJ whole genome shotgun (WGS) entry which is preliminary data.</text>
</comment>
<protein>
    <submittedName>
        <fullName evidence="1">Uncharacterized protein</fullName>
    </submittedName>
</protein>
<proteinExistence type="predicted"/>
<sequence length="119" mass="13394">MHVTAESYFHGYIFNRVTPSERRSEERPPIQRVIKPKKSGGFSFTRCKFHLPLNAQTPRHTDKEAKDQSRVGFVGEEEECSSAMLPAVSRACVTHQIAFSFPKREPPALHGLVNASKAN</sequence>
<dbReference type="EMBL" id="JAGKHQ010000008">
    <property type="protein sequence ID" value="KAG7509633.1"/>
    <property type="molecule type" value="Genomic_DNA"/>
</dbReference>
<organism evidence="1 2">
    <name type="scientific">Solea senegalensis</name>
    <name type="common">Senegalese sole</name>
    <dbReference type="NCBI Taxonomy" id="28829"/>
    <lineage>
        <taxon>Eukaryota</taxon>
        <taxon>Metazoa</taxon>
        <taxon>Chordata</taxon>
        <taxon>Craniata</taxon>
        <taxon>Vertebrata</taxon>
        <taxon>Euteleostomi</taxon>
        <taxon>Actinopterygii</taxon>
        <taxon>Neopterygii</taxon>
        <taxon>Teleostei</taxon>
        <taxon>Neoteleostei</taxon>
        <taxon>Acanthomorphata</taxon>
        <taxon>Carangaria</taxon>
        <taxon>Pleuronectiformes</taxon>
        <taxon>Pleuronectoidei</taxon>
        <taxon>Soleidae</taxon>
        <taxon>Solea</taxon>
    </lineage>
</organism>
<reference evidence="1 2" key="1">
    <citation type="journal article" date="2021" name="Sci. Rep.">
        <title>Chromosome anchoring in Senegalese sole (Solea senegalensis) reveals sex-associated markers and genome rearrangements in flatfish.</title>
        <authorList>
            <person name="Guerrero-Cozar I."/>
            <person name="Gomez-Garrido J."/>
            <person name="Berbel C."/>
            <person name="Martinez-Blanch J.F."/>
            <person name="Alioto T."/>
            <person name="Claros M.G."/>
            <person name="Gagnaire P.A."/>
            <person name="Manchado M."/>
        </authorList>
    </citation>
    <scope>NUCLEOTIDE SEQUENCE [LARGE SCALE GENOMIC DNA]</scope>
    <source>
        <strain evidence="1">Sse05_10M</strain>
    </source>
</reference>
<name>A0AAV6RW89_SOLSE</name>
<keyword evidence="2" id="KW-1185">Reference proteome</keyword>
<accession>A0AAV6RW89</accession>
<evidence type="ECO:0000313" key="1">
    <source>
        <dbReference type="EMBL" id="KAG7509633.1"/>
    </source>
</evidence>
<dbReference type="Proteomes" id="UP000693946">
    <property type="component" value="Linkage Group LG16"/>
</dbReference>
<gene>
    <name evidence="1" type="ORF">JOB18_000616</name>
</gene>